<evidence type="ECO:0000256" key="6">
    <source>
        <dbReference type="RuleBase" id="RU003983"/>
    </source>
</evidence>
<keyword evidence="7" id="KW-0812">Transmembrane</keyword>
<dbReference type="InterPro" id="IPR052173">
    <property type="entry name" value="Beta-lactam_resp_regulator"/>
</dbReference>
<evidence type="ECO:0000256" key="4">
    <source>
        <dbReference type="ARBA" id="ARBA00022833"/>
    </source>
</evidence>
<evidence type="ECO:0000313" key="9">
    <source>
        <dbReference type="EMBL" id="MEA5360867.1"/>
    </source>
</evidence>
<evidence type="ECO:0000256" key="5">
    <source>
        <dbReference type="ARBA" id="ARBA00023049"/>
    </source>
</evidence>
<keyword evidence="2" id="KW-0479">Metal-binding</keyword>
<feature type="transmembrane region" description="Helical" evidence="7">
    <location>
        <begin position="35"/>
        <end position="61"/>
    </location>
</feature>
<keyword evidence="4 6" id="KW-0862">Zinc</keyword>
<accession>A0ABU5R3U0</accession>
<keyword evidence="7" id="KW-1133">Transmembrane helix</keyword>
<dbReference type="PANTHER" id="PTHR34978:SF3">
    <property type="entry name" value="SLR0241 PROTEIN"/>
    <property type="match status" value="1"/>
</dbReference>
<protein>
    <submittedName>
        <fullName evidence="9">M48 family metalloprotease</fullName>
        <ecNumber evidence="9">3.4.24.-</ecNumber>
    </submittedName>
</protein>
<dbReference type="CDD" id="cd07326">
    <property type="entry name" value="M56_BlaR1_MecR1_like"/>
    <property type="match status" value="1"/>
</dbReference>
<keyword evidence="7" id="KW-0472">Membrane</keyword>
<dbReference type="GO" id="GO:0008237">
    <property type="term" value="F:metallopeptidase activity"/>
    <property type="evidence" value="ECO:0007669"/>
    <property type="project" value="UniProtKB-KW"/>
</dbReference>
<gene>
    <name evidence="9" type="ORF">VA596_15070</name>
</gene>
<organism evidence="9 10">
    <name type="scientific">Amycolatopsis heterodermiae</name>
    <dbReference type="NCBI Taxonomy" id="3110235"/>
    <lineage>
        <taxon>Bacteria</taxon>
        <taxon>Bacillati</taxon>
        <taxon>Actinomycetota</taxon>
        <taxon>Actinomycetes</taxon>
        <taxon>Pseudonocardiales</taxon>
        <taxon>Pseudonocardiaceae</taxon>
        <taxon>Amycolatopsis</taxon>
    </lineage>
</organism>
<feature type="transmembrane region" description="Helical" evidence="7">
    <location>
        <begin position="6"/>
        <end position="23"/>
    </location>
</feature>
<feature type="domain" description="Peptidase M48" evidence="8">
    <location>
        <begin position="127"/>
        <end position="185"/>
    </location>
</feature>
<dbReference type="RefSeq" id="WP_323327384.1">
    <property type="nucleotide sequence ID" value="NZ_JAYFSI010000002.1"/>
</dbReference>
<evidence type="ECO:0000256" key="1">
    <source>
        <dbReference type="ARBA" id="ARBA00022670"/>
    </source>
</evidence>
<evidence type="ECO:0000259" key="8">
    <source>
        <dbReference type="Pfam" id="PF01435"/>
    </source>
</evidence>
<keyword evidence="5 6" id="KW-0482">Metalloprotease</keyword>
<dbReference type="Proteomes" id="UP001304298">
    <property type="component" value="Unassembled WGS sequence"/>
</dbReference>
<feature type="transmembrane region" description="Helical" evidence="7">
    <location>
        <begin position="81"/>
        <end position="101"/>
    </location>
</feature>
<evidence type="ECO:0000256" key="7">
    <source>
        <dbReference type="SAM" id="Phobius"/>
    </source>
</evidence>
<keyword evidence="10" id="KW-1185">Reference proteome</keyword>
<comment type="similarity">
    <text evidence="6">Belongs to the peptidase M48 family.</text>
</comment>
<proteinExistence type="inferred from homology"/>
<evidence type="ECO:0000256" key="2">
    <source>
        <dbReference type="ARBA" id="ARBA00022723"/>
    </source>
</evidence>
<dbReference type="Pfam" id="PF01435">
    <property type="entry name" value="Peptidase_M48"/>
    <property type="match status" value="1"/>
</dbReference>
<name>A0ABU5R3U0_9PSEU</name>
<feature type="transmembrane region" description="Helical" evidence="7">
    <location>
        <begin position="264"/>
        <end position="282"/>
    </location>
</feature>
<dbReference type="EMBL" id="JAYFSI010000002">
    <property type="protein sequence ID" value="MEA5360867.1"/>
    <property type="molecule type" value="Genomic_DNA"/>
</dbReference>
<keyword evidence="3 6" id="KW-0378">Hydrolase</keyword>
<dbReference type="InterPro" id="IPR001915">
    <property type="entry name" value="Peptidase_M48"/>
</dbReference>
<sequence>MDLDVWVPLLLPLAAWPLARLVAPRLAPREASWLLTAGCLVLAAGSTITLALQAFAGLTLVPAVARAGHWSPDVLRGLDPINLPASAACGLLLAGLTVAFIRTAIGYTRWIRALTRELDDHSREPGVVILPGAEPVAFAAPGRGGRVAISSGMLGALSPRERTALLAHERAHLRLRHHHFLVAVTLAGTLNPVLRPLCAAARFALERWADEAAAEHVGDRTVVAHAVAKAALAGRSRPTFALAATGGPVPRRVKALLSAQRRRLPAAVLAAALVFGVTAWSAETALDSVTDLHSTIESAQAGHGSD</sequence>
<dbReference type="PANTHER" id="PTHR34978">
    <property type="entry name" value="POSSIBLE SENSOR-TRANSDUCER PROTEIN BLAR"/>
    <property type="match status" value="1"/>
</dbReference>
<reference evidence="9 10" key="1">
    <citation type="submission" date="2023-12" db="EMBL/GenBank/DDBJ databases">
        <title>Amycolatopsis sp. V23-08.</title>
        <authorList>
            <person name="Somphong A."/>
        </authorList>
    </citation>
    <scope>NUCLEOTIDE SEQUENCE [LARGE SCALE GENOMIC DNA]</scope>
    <source>
        <strain evidence="9 10">V23-08</strain>
    </source>
</reference>
<comment type="caution">
    <text evidence="9">The sequence shown here is derived from an EMBL/GenBank/DDBJ whole genome shotgun (WGS) entry which is preliminary data.</text>
</comment>
<keyword evidence="1 6" id="KW-0645">Protease</keyword>
<comment type="cofactor">
    <cofactor evidence="6">
        <name>Zn(2+)</name>
        <dbReference type="ChEBI" id="CHEBI:29105"/>
    </cofactor>
    <text evidence="6">Binds 1 zinc ion per subunit.</text>
</comment>
<evidence type="ECO:0000256" key="3">
    <source>
        <dbReference type="ARBA" id="ARBA00022801"/>
    </source>
</evidence>
<evidence type="ECO:0000313" key="10">
    <source>
        <dbReference type="Proteomes" id="UP001304298"/>
    </source>
</evidence>
<dbReference type="Gene3D" id="3.30.2010.10">
    <property type="entry name" value="Metalloproteases ('zincins'), catalytic domain"/>
    <property type="match status" value="1"/>
</dbReference>
<dbReference type="EC" id="3.4.24.-" evidence="9"/>